<feature type="region of interest" description="Disordered" evidence="1">
    <location>
        <begin position="1"/>
        <end position="20"/>
    </location>
</feature>
<dbReference type="InterPro" id="IPR036388">
    <property type="entry name" value="WH-like_DNA-bd_sf"/>
</dbReference>
<protein>
    <submittedName>
        <fullName evidence="3">PadR family transcriptional regulator</fullName>
    </submittedName>
</protein>
<gene>
    <name evidence="3" type="ORF">GCM10009804_09300</name>
</gene>
<dbReference type="Proteomes" id="UP001501705">
    <property type="component" value="Unassembled WGS sequence"/>
</dbReference>
<dbReference type="Pfam" id="PF03551">
    <property type="entry name" value="PadR"/>
    <property type="match status" value="1"/>
</dbReference>
<accession>A0ABN2C8H4</accession>
<dbReference type="InterPro" id="IPR052509">
    <property type="entry name" value="Metal_resp_DNA-bind_regulator"/>
</dbReference>
<sequence>MARAASGDRQTADGEQDTTVRRSPLAMAVLVLLTEHPQHPYGLRQRIREWQKDQVVNVTQANAIYQTISRLERHGLIEAVETAREERRPERTLYLTTGRGRQLSQRWVRDLLSTPVDEYPSFSAALSFASALPHAEVVAALTERLATAERQLADFDAATEEGLATAGQPPTLLDLADHEYRRAMAEAELTWLRGFLDRITR</sequence>
<dbReference type="InterPro" id="IPR036390">
    <property type="entry name" value="WH_DNA-bd_sf"/>
</dbReference>
<name>A0ABN2C8H4_9ACTN</name>
<feature type="domain" description="Transcription regulator PadR N-terminal" evidence="2">
    <location>
        <begin position="29"/>
        <end position="103"/>
    </location>
</feature>
<evidence type="ECO:0000259" key="2">
    <source>
        <dbReference type="Pfam" id="PF03551"/>
    </source>
</evidence>
<dbReference type="InterPro" id="IPR005149">
    <property type="entry name" value="Tscrpt_reg_PadR_N"/>
</dbReference>
<dbReference type="SUPFAM" id="SSF46785">
    <property type="entry name" value="Winged helix' DNA-binding domain"/>
    <property type="match status" value="1"/>
</dbReference>
<proteinExistence type="predicted"/>
<dbReference type="PANTHER" id="PTHR33169:SF27">
    <property type="entry name" value="TRANSCRIPTIONAL REGULATOR PADR FAMILY PROTEIN"/>
    <property type="match status" value="1"/>
</dbReference>
<reference evidence="3 4" key="1">
    <citation type="journal article" date="2019" name="Int. J. Syst. Evol. Microbiol.">
        <title>The Global Catalogue of Microorganisms (GCM) 10K type strain sequencing project: providing services to taxonomists for standard genome sequencing and annotation.</title>
        <authorList>
            <consortium name="The Broad Institute Genomics Platform"/>
            <consortium name="The Broad Institute Genome Sequencing Center for Infectious Disease"/>
            <person name="Wu L."/>
            <person name="Ma J."/>
        </authorList>
    </citation>
    <scope>NUCLEOTIDE SEQUENCE [LARGE SCALE GENOMIC DNA]</scope>
    <source>
        <strain evidence="3 4">JCM 15572</strain>
    </source>
</reference>
<evidence type="ECO:0000313" key="4">
    <source>
        <dbReference type="Proteomes" id="UP001501705"/>
    </source>
</evidence>
<dbReference type="EMBL" id="BAAAPH010000002">
    <property type="protein sequence ID" value="GAA1554536.1"/>
    <property type="molecule type" value="Genomic_DNA"/>
</dbReference>
<dbReference type="RefSeq" id="WP_344232043.1">
    <property type="nucleotide sequence ID" value="NZ_BAAAPH010000002.1"/>
</dbReference>
<dbReference type="PANTHER" id="PTHR33169">
    <property type="entry name" value="PADR-FAMILY TRANSCRIPTIONAL REGULATOR"/>
    <property type="match status" value="1"/>
</dbReference>
<evidence type="ECO:0000256" key="1">
    <source>
        <dbReference type="SAM" id="MobiDB-lite"/>
    </source>
</evidence>
<comment type="caution">
    <text evidence="3">The sequence shown here is derived from an EMBL/GenBank/DDBJ whole genome shotgun (WGS) entry which is preliminary data.</text>
</comment>
<organism evidence="3 4">
    <name type="scientific">Kribbella hippodromi</name>
    <dbReference type="NCBI Taxonomy" id="434347"/>
    <lineage>
        <taxon>Bacteria</taxon>
        <taxon>Bacillati</taxon>
        <taxon>Actinomycetota</taxon>
        <taxon>Actinomycetes</taxon>
        <taxon>Propionibacteriales</taxon>
        <taxon>Kribbellaceae</taxon>
        <taxon>Kribbella</taxon>
    </lineage>
</organism>
<dbReference type="Gene3D" id="1.10.10.10">
    <property type="entry name" value="Winged helix-like DNA-binding domain superfamily/Winged helix DNA-binding domain"/>
    <property type="match status" value="1"/>
</dbReference>
<evidence type="ECO:0000313" key="3">
    <source>
        <dbReference type="EMBL" id="GAA1554536.1"/>
    </source>
</evidence>
<keyword evidence="4" id="KW-1185">Reference proteome</keyword>